<reference evidence="3" key="1">
    <citation type="submission" date="2021-02" db="EMBL/GenBank/DDBJ databases">
        <authorList>
            <person name="Nowell W R."/>
        </authorList>
    </citation>
    <scope>NUCLEOTIDE SEQUENCE</scope>
</reference>
<dbReference type="EMBL" id="CAJOBC010084957">
    <property type="protein sequence ID" value="CAF4324720.1"/>
    <property type="molecule type" value="Genomic_DNA"/>
</dbReference>
<evidence type="ECO:0000313" key="4">
    <source>
        <dbReference type="EMBL" id="CAF4324720.1"/>
    </source>
</evidence>
<dbReference type="Proteomes" id="UP000663829">
    <property type="component" value="Unassembled WGS sequence"/>
</dbReference>
<sequence>MNTSTWVNLLHSMIWDSYDHFKDWLHSARLLDFSRFLPTIFCTCRYGLKEFACVHAVGMMMLWGTRQMPQALGKHRGKGHPKRVRYSISEGKQMVNETLATSDIQSTTGSDEYPFSVTGKRYSVTRHYLERQYLERHYGEDSFIGKEQ</sequence>
<evidence type="ECO:0000256" key="1">
    <source>
        <dbReference type="PROSITE-ProRule" id="PRU00325"/>
    </source>
</evidence>
<organism evidence="3 5">
    <name type="scientific">Didymodactylos carnosus</name>
    <dbReference type="NCBI Taxonomy" id="1234261"/>
    <lineage>
        <taxon>Eukaryota</taxon>
        <taxon>Metazoa</taxon>
        <taxon>Spiralia</taxon>
        <taxon>Gnathifera</taxon>
        <taxon>Rotifera</taxon>
        <taxon>Eurotatoria</taxon>
        <taxon>Bdelloidea</taxon>
        <taxon>Philodinida</taxon>
        <taxon>Philodinidae</taxon>
        <taxon>Didymodactylos</taxon>
    </lineage>
</organism>
<dbReference type="Proteomes" id="UP000681722">
    <property type="component" value="Unassembled WGS sequence"/>
</dbReference>
<name>A0A815PPF1_9BILA</name>
<proteinExistence type="predicted"/>
<comment type="caution">
    <text evidence="3">The sequence shown here is derived from an EMBL/GenBank/DDBJ whole genome shotgun (WGS) entry which is preliminary data.</text>
</comment>
<evidence type="ECO:0000313" key="3">
    <source>
        <dbReference type="EMBL" id="CAF1451628.1"/>
    </source>
</evidence>
<evidence type="ECO:0000259" key="2">
    <source>
        <dbReference type="PROSITE" id="PS50966"/>
    </source>
</evidence>
<dbReference type="AlphaFoldDB" id="A0A815PPF1"/>
<evidence type="ECO:0000313" key="5">
    <source>
        <dbReference type="Proteomes" id="UP000663829"/>
    </source>
</evidence>
<keyword evidence="1" id="KW-0479">Metal-binding</keyword>
<dbReference type="EMBL" id="CAJNOQ010019507">
    <property type="protein sequence ID" value="CAF1451628.1"/>
    <property type="molecule type" value="Genomic_DNA"/>
</dbReference>
<protein>
    <recommendedName>
        <fullName evidence="2">SWIM-type domain-containing protein</fullName>
    </recommendedName>
</protein>
<gene>
    <name evidence="3" type="ORF">GPM918_LOCUS34758</name>
    <name evidence="4" type="ORF">SRO942_LOCUS35463</name>
</gene>
<dbReference type="GO" id="GO:0008270">
    <property type="term" value="F:zinc ion binding"/>
    <property type="evidence" value="ECO:0007669"/>
    <property type="project" value="UniProtKB-KW"/>
</dbReference>
<dbReference type="InterPro" id="IPR007527">
    <property type="entry name" value="Znf_SWIM"/>
</dbReference>
<keyword evidence="1" id="KW-0863">Zinc-finger</keyword>
<keyword evidence="1" id="KW-0862">Zinc</keyword>
<accession>A0A815PPF1</accession>
<dbReference type="PROSITE" id="PS50966">
    <property type="entry name" value="ZF_SWIM"/>
    <property type="match status" value="1"/>
</dbReference>
<keyword evidence="5" id="KW-1185">Reference proteome</keyword>
<feature type="domain" description="SWIM-type" evidence="2">
    <location>
        <begin position="33"/>
        <end position="64"/>
    </location>
</feature>